<sequence>MTNTPTPLRQAISAQDRFTEADAPSMTDDEIPAQFELISSPGGDDQDDDSKRDFVSDPRDSSNSSDTLQDLLNEIDDRGSARKRRGRPKDSKRKKKRIPSREKI</sequence>
<organism evidence="2 3">
    <name type="scientific">Phytophthora infestans</name>
    <name type="common">Potato late blight agent</name>
    <name type="synonym">Botrytis infestans</name>
    <dbReference type="NCBI Taxonomy" id="4787"/>
    <lineage>
        <taxon>Eukaryota</taxon>
        <taxon>Sar</taxon>
        <taxon>Stramenopiles</taxon>
        <taxon>Oomycota</taxon>
        <taxon>Peronosporomycetes</taxon>
        <taxon>Peronosporales</taxon>
        <taxon>Peronosporaceae</taxon>
        <taxon>Phytophthora</taxon>
    </lineage>
</organism>
<feature type="region of interest" description="Disordered" evidence="1">
    <location>
        <begin position="1"/>
        <end position="104"/>
    </location>
</feature>
<comment type="caution">
    <text evidence="2">The sequence shown here is derived from an EMBL/GenBank/DDBJ whole genome shotgun (WGS) entry which is preliminary data.</text>
</comment>
<name>A0A8S9UR54_PHYIN</name>
<dbReference type="AlphaFoldDB" id="A0A8S9UR54"/>
<feature type="compositionally biased region" description="Basic residues" evidence="1">
    <location>
        <begin position="81"/>
        <end position="98"/>
    </location>
</feature>
<evidence type="ECO:0000313" key="2">
    <source>
        <dbReference type="EMBL" id="KAF4143261.1"/>
    </source>
</evidence>
<evidence type="ECO:0000313" key="3">
    <source>
        <dbReference type="Proteomes" id="UP000704712"/>
    </source>
</evidence>
<dbReference type="EMBL" id="JAACNO010001059">
    <property type="protein sequence ID" value="KAF4143261.1"/>
    <property type="molecule type" value="Genomic_DNA"/>
</dbReference>
<gene>
    <name evidence="2" type="ORF">GN958_ATG07622</name>
</gene>
<dbReference type="Proteomes" id="UP000704712">
    <property type="component" value="Unassembled WGS sequence"/>
</dbReference>
<reference evidence="2" key="1">
    <citation type="submission" date="2020-03" db="EMBL/GenBank/DDBJ databases">
        <title>Hybrid Assembly of Korean Phytophthora infestans isolates.</title>
        <authorList>
            <person name="Prokchorchik M."/>
            <person name="Lee Y."/>
            <person name="Seo J."/>
            <person name="Cho J.-H."/>
            <person name="Park Y.-E."/>
            <person name="Jang D.-C."/>
            <person name="Im J.-S."/>
            <person name="Choi J.-G."/>
            <person name="Park H.-J."/>
            <person name="Lee G.-B."/>
            <person name="Lee Y.-G."/>
            <person name="Hong S.-Y."/>
            <person name="Cho K."/>
            <person name="Sohn K.H."/>
        </authorList>
    </citation>
    <scope>NUCLEOTIDE SEQUENCE</scope>
    <source>
        <strain evidence="2">KR_2_A2</strain>
    </source>
</reference>
<protein>
    <submittedName>
        <fullName evidence="2">Uncharacterized protein</fullName>
    </submittedName>
</protein>
<proteinExistence type="predicted"/>
<feature type="compositionally biased region" description="Polar residues" evidence="1">
    <location>
        <begin position="61"/>
        <end position="70"/>
    </location>
</feature>
<evidence type="ECO:0000256" key="1">
    <source>
        <dbReference type="SAM" id="MobiDB-lite"/>
    </source>
</evidence>
<feature type="compositionally biased region" description="Basic and acidic residues" evidence="1">
    <location>
        <begin position="49"/>
        <end position="60"/>
    </location>
</feature>
<accession>A0A8S9UR54</accession>